<keyword evidence="9" id="KW-1133">Transmembrane helix</keyword>
<evidence type="ECO:0000256" key="8">
    <source>
        <dbReference type="SAM" id="MobiDB-lite"/>
    </source>
</evidence>
<dbReference type="Pfam" id="PF10601">
    <property type="entry name" value="zf-LITAF-like"/>
    <property type="match status" value="1"/>
</dbReference>
<feature type="transmembrane region" description="Helical" evidence="9">
    <location>
        <begin position="68"/>
        <end position="92"/>
    </location>
</feature>
<dbReference type="GO" id="GO:0031902">
    <property type="term" value="C:late endosome membrane"/>
    <property type="evidence" value="ECO:0007669"/>
    <property type="project" value="UniProtKB-SubCell"/>
</dbReference>
<protein>
    <submittedName>
        <fullName evidence="11">Lipopolysaccharide-induced tumor necrosis factor-alpha factor</fullName>
    </submittedName>
</protein>
<evidence type="ECO:0000256" key="7">
    <source>
        <dbReference type="ARBA" id="ARBA00023136"/>
    </source>
</evidence>
<evidence type="ECO:0000256" key="6">
    <source>
        <dbReference type="ARBA" id="ARBA00022833"/>
    </source>
</evidence>
<evidence type="ECO:0000256" key="2">
    <source>
        <dbReference type="ARBA" id="ARBA00004481"/>
    </source>
</evidence>
<dbReference type="PANTHER" id="PTHR23292:SF6">
    <property type="entry name" value="FI16602P1-RELATED"/>
    <property type="match status" value="1"/>
</dbReference>
<feature type="compositionally biased region" description="Pro residues" evidence="8">
    <location>
        <begin position="1"/>
        <end position="12"/>
    </location>
</feature>
<proteinExistence type="inferred from homology"/>
<dbReference type="InterPro" id="IPR037519">
    <property type="entry name" value="LITAF_fam"/>
</dbReference>
<name>A0A6G1SMU6_9ACAR</name>
<reference evidence="11" key="1">
    <citation type="submission" date="2018-10" db="EMBL/GenBank/DDBJ databases">
        <title>Transcriptome assembly of Aceria tosichella (Wheat curl mite) Type 2.</title>
        <authorList>
            <person name="Scully E.D."/>
            <person name="Geib S.M."/>
            <person name="Palmer N.A."/>
            <person name="Gupta A.K."/>
            <person name="Sarath G."/>
            <person name="Tatineni S."/>
        </authorList>
    </citation>
    <scope>NUCLEOTIDE SEQUENCE</scope>
    <source>
        <strain evidence="11">LincolnNE</strain>
    </source>
</reference>
<feature type="compositionally biased region" description="Polar residues" evidence="8">
    <location>
        <begin position="18"/>
        <end position="28"/>
    </location>
</feature>
<keyword evidence="7 9" id="KW-0472">Membrane</keyword>
<dbReference type="GO" id="GO:0008270">
    <property type="term" value="F:zinc ion binding"/>
    <property type="evidence" value="ECO:0007669"/>
    <property type="project" value="TreeGrafter"/>
</dbReference>
<evidence type="ECO:0000256" key="5">
    <source>
        <dbReference type="ARBA" id="ARBA00022723"/>
    </source>
</evidence>
<dbReference type="InterPro" id="IPR006629">
    <property type="entry name" value="LITAF"/>
</dbReference>
<feature type="region of interest" description="Disordered" evidence="8">
    <location>
        <begin position="1"/>
        <end position="28"/>
    </location>
</feature>
<sequence>MENKPSAPPPPYGLHTGSPASNDGQQQPPIIIYSNTVQSIQFGPYPMRYTCPHCNAHVMTETHSTPGLLTYILSGALCILAGYLLCCLLPCCVRECKDIEHRCPNCQQRLGLFKRI</sequence>
<evidence type="ECO:0000313" key="11">
    <source>
        <dbReference type="EMBL" id="MDE51699.1"/>
    </source>
</evidence>
<dbReference type="AlphaFoldDB" id="A0A6G1SMU6"/>
<feature type="domain" description="LITAF" evidence="10">
    <location>
        <begin position="31"/>
        <end position="115"/>
    </location>
</feature>
<evidence type="ECO:0000256" key="9">
    <source>
        <dbReference type="SAM" id="Phobius"/>
    </source>
</evidence>
<evidence type="ECO:0000256" key="1">
    <source>
        <dbReference type="ARBA" id="ARBA00004414"/>
    </source>
</evidence>
<organism evidence="11">
    <name type="scientific">Aceria tosichella</name>
    <name type="common">wheat curl mite</name>
    <dbReference type="NCBI Taxonomy" id="561515"/>
    <lineage>
        <taxon>Eukaryota</taxon>
        <taxon>Metazoa</taxon>
        <taxon>Ecdysozoa</taxon>
        <taxon>Arthropoda</taxon>
        <taxon>Chelicerata</taxon>
        <taxon>Arachnida</taxon>
        <taxon>Acari</taxon>
        <taxon>Acariformes</taxon>
        <taxon>Trombidiformes</taxon>
        <taxon>Prostigmata</taxon>
        <taxon>Eupodina</taxon>
        <taxon>Eriophyoidea</taxon>
        <taxon>Eriophyidae</taxon>
        <taxon>Eriophyinae</taxon>
        <taxon>Aceriini</taxon>
        <taxon>Aceria</taxon>
    </lineage>
</organism>
<dbReference type="GO" id="GO:0005765">
    <property type="term" value="C:lysosomal membrane"/>
    <property type="evidence" value="ECO:0007669"/>
    <property type="project" value="UniProtKB-SubCell"/>
</dbReference>
<dbReference type="PROSITE" id="PS51837">
    <property type="entry name" value="LITAF"/>
    <property type="match status" value="1"/>
</dbReference>
<dbReference type="EMBL" id="GGYP01006928">
    <property type="protein sequence ID" value="MDE51699.1"/>
    <property type="molecule type" value="Transcribed_RNA"/>
</dbReference>
<keyword evidence="5" id="KW-0479">Metal-binding</keyword>
<keyword evidence="9" id="KW-0812">Transmembrane</keyword>
<keyword evidence="6" id="KW-0862">Zinc</keyword>
<accession>A0A6G1SMU6</accession>
<gene>
    <name evidence="11" type="primary">Litaf_1</name>
    <name evidence="11" type="ORF">g.5290</name>
</gene>
<comment type="similarity">
    <text evidence="4">Belongs to the CDIP1/LITAF family.</text>
</comment>
<evidence type="ECO:0000256" key="4">
    <source>
        <dbReference type="ARBA" id="ARBA00005975"/>
    </source>
</evidence>
<dbReference type="PANTHER" id="PTHR23292">
    <property type="entry name" value="LIPOPOLYSACCHARIDE-INDUCED TUMOR NECROSIS FACTOR-ALPHA FACTOR"/>
    <property type="match status" value="1"/>
</dbReference>
<evidence type="ECO:0000256" key="3">
    <source>
        <dbReference type="ARBA" id="ARBA00004630"/>
    </source>
</evidence>
<dbReference type="SMART" id="SM00714">
    <property type="entry name" value="LITAF"/>
    <property type="match status" value="1"/>
</dbReference>
<evidence type="ECO:0000259" key="10">
    <source>
        <dbReference type="PROSITE" id="PS51837"/>
    </source>
</evidence>
<comment type="subcellular location">
    <subcellularLocation>
        <location evidence="2">Endosome membrane</location>
        <topology evidence="2">Peripheral membrane protein</topology>
    </subcellularLocation>
    <subcellularLocation>
        <location evidence="1">Late endosome membrane</location>
    </subcellularLocation>
    <subcellularLocation>
        <location evidence="3">Lysosome membrane</location>
        <topology evidence="3">Peripheral membrane protein</topology>
        <orientation evidence="3">Cytoplasmic side</orientation>
    </subcellularLocation>
</comment>